<sequence>MRLIEPNEHKDYLAALHGRGLSGSDFALRETDTTDPKSDENFGQMGFVTITRRSTHVTKEYPLGDASDWLQHFKNDLETGAFDEANDSQHT</sequence>
<keyword evidence="2" id="KW-1185">Reference proteome</keyword>
<evidence type="ECO:0000313" key="2">
    <source>
        <dbReference type="Proteomes" id="UP000070255"/>
    </source>
</evidence>
<reference evidence="1 2" key="1">
    <citation type="submission" date="2015-11" db="EMBL/GenBank/DDBJ databases">
        <authorList>
            <person name="Sahl J."/>
            <person name="Wagner D."/>
            <person name="Keim P."/>
        </authorList>
    </citation>
    <scope>NUCLEOTIDE SEQUENCE [LARGE SCALE GENOMIC DNA]</scope>
    <source>
        <strain evidence="1 2">BDU18</strain>
    </source>
</reference>
<organism evidence="1 2">
    <name type="scientific">Burkholderia savannae</name>
    <dbReference type="NCBI Taxonomy" id="1637837"/>
    <lineage>
        <taxon>Bacteria</taxon>
        <taxon>Pseudomonadati</taxon>
        <taxon>Pseudomonadota</taxon>
        <taxon>Betaproteobacteria</taxon>
        <taxon>Burkholderiales</taxon>
        <taxon>Burkholderiaceae</taxon>
        <taxon>Burkholderia</taxon>
        <taxon>pseudomallei group</taxon>
    </lineage>
</organism>
<protein>
    <submittedName>
        <fullName evidence="1">Transcriptional regulator</fullName>
    </submittedName>
</protein>
<proteinExistence type="predicted"/>
<dbReference type="Proteomes" id="UP000070255">
    <property type="component" value="Unassembled WGS sequence"/>
</dbReference>
<dbReference type="RefSeq" id="WP_038744426.1">
    <property type="nucleotide sequence ID" value="NZ_CP013417.1"/>
</dbReference>
<evidence type="ECO:0000313" key="1">
    <source>
        <dbReference type="EMBL" id="KWZ44169.1"/>
    </source>
</evidence>
<gene>
    <name evidence="1" type="ORF">WS72_15780</name>
</gene>
<dbReference type="EMBL" id="LNJQ01000001">
    <property type="protein sequence ID" value="KWZ44169.1"/>
    <property type="molecule type" value="Genomic_DNA"/>
</dbReference>
<accession>A0ABR5TGP0</accession>
<name>A0ABR5TGP0_9BURK</name>
<comment type="caution">
    <text evidence="1">The sequence shown here is derived from an EMBL/GenBank/DDBJ whole genome shotgun (WGS) entry which is preliminary data.</text>
</comment>